<comment type="caution">
    <text evidence="1">The sequence shown here is derived from an EMBL/GenBank/DDBJ whole genome shotgun (WGS) entry which is preliminary data.</text>
</comment>
<sequence>MLLPLIQYGRTKADRCIKKAALLLSSTSEVLDEDTLKTVKSSFTYVKTKKGTPSSVGKKKMKCCIAPTLVLTSKYDCLFPAKKVLKRTGNIIPNCAWYELSGREHTHILTAKEKRWSFTS</sequence>
<dbReference type="Proteomes" id="UP000003340">
    <property type="component" value="Unassembled WGS sequence"/>
</dbReference>
<reference evidence="1 2" key="2">
    <citation type="submission" date="2009-02" db="EMBL/GenBank/DDBJ databases">
        <title>Draft genome sequence of Clostridium methylpentosum (DSM 5476).</title>
        <authorList>
            <person name="Sudarsanam P."/>
            <person name="Ley R."/>
            <person name="Guruge J."/>
            <person name="Turnbaugh P.J."/>
            <person name="Mahowald M."/>
            <person name="Liep D."/>
            <person name="Gordon J."/>
        </authorList>
    </citation>
    <scope>NUCLEOTIDE SEQUENCE [LARGE SCALE GENOMIC DNA]</scope>
    <source>
        <strain evidence="1 2">DSM 5476</strain>
    </source>
</reference>
<reference evidence="1 2" key="1">
    <citation type="submission" date="2009-01" db="EMBL/GenBank/DDBJ databases">
        <authorList>
            <person name="Fulton L."/>
            <person name="Clifton S."/>
            <person name="Fulton B."/>
            <person name="Xu J."/>
            <person name="Minx P."/>
            <person name="Pepin K.H."/>
            <person name="Johnson M."/>
            <person name="Bhonagiri V."/>
            <person name="Nash W.E."/>
            <person name="Mardis E.R."/>
            <person name="Wilson R.K."/>
        </authorList>
    </citation>
    <scope>NUCLEOTIDE SEQUENCE [LARGE SCALE GENOMIC DNA]</scope>
    <source>
        <strain evidence="1 2">DSM 5476</strain>
    </source>
</reference>
<gene>
    <name evidence="1" type="ORF">CLOSTMETH_02595</name>
</gene>
<dbReference type="AlphaFoldDB" id="C0EFF3"/>
<protein>
    <submittedName>
        <fullName evidence="1">Uncharacterized protein</fullName>
    </submittedName>
</protein>
<keyword evidence="2" id="KW-1185">Reference proteome</keyword>
<dbReference type="EMBL" id="ACEC01000091">
    <property type="protein sequence ID" value="EEG29762.1"/>
    <property type="molecule type" value="Genomic_DNA"/>
</dbReference>
<name>C0EFF3_9FIRM</name>
<evidence type="ECO:0000313" key="2">
    <source>
        <dbReference type="Proteomes" id="UP000003340"/>
    </source>
</evidence>
<accession>C0EFF3</accession>
<dbReference type="HOGENOM" id="CLU_2045620_0_0_9"/>
<evidence type="ECO:0000313" key="1">
    <source>
        <dbReference type="EMBL" id="EEG29762.1"/>
    </source>
</evidence>
<proteinExistence type="predicted"/>
<organism evidence="1 2">
    <name type="scientific">[Clostridium] methylpentosum DSM 5476</name>
    <dbReference type="NCBI Taxonomy" id="537013"/>
    <lineage>
        <taxon>Bacteria</taxon>
        <taxon>Bacillati</taxon>
        <taxon>Bacillota</taxon>
        <taxon>Clostridia</taxon>
        <taxon>Eubacteriales</taxon>
        <taxon>Oscillospiraceae</taxon>
        <taxon>Oscillospiraceae incertae sedis</taxon>
    </lineage>
</organism>
<dbReference type="STRING" id="537013.CLOSTMETH_02595"/>